<dbReference type="PANTHER" id="PTHR34822">
    <property type="entry name" value="GRPB DOMAIN PROTEIN (AFU_ORTHOLOGUE AFUA_1G01530)"/>
    <property type="match status" value="1"/>
</dbReference>
<evidence type="ECO:0000313" key="1">
    <source>
        <dbReference type="EMBL" id="KAA1419927.1"/>
    </source>
</evidence>
<dbReference type="AlphaFoldDB" id="A0A5Q6RPJ1"/>
<dbReference type="Gene3D" id="3.30.460.10">
    <property type="entry name" value="Beta Polymerase, domain 2"/>
    <property type="match status" value="1"/>
</dbReference>
<name>A0A5Q6RPJ1_9ACTN</name>
<dbReference type="PANTHER" id="PTHR34822:SF1">
    <property type="entry name" value="GRPB FAMILY PROTEIN"/>
    <property type="match status" value="1"/>
</dbReference>
<dbReference type="OrthoDB" id="9799092at2"/>
<organism evidence="1 2">
    <name type="scientific">Mumia zhuanghuii</name>
    <dbReference type="NCBI Taxonomy" id="2585211"/>
    <lineage>
        <taxon>Bacteria</taxon>
        <taxon>Bacillati</taxon>
        <taxon>Actinomycetota</taxon>
        <taxon>Actinomycetes</taxon>
        <taxon>Propionibacteriales</taxon>
        <taxon>Nocardioidaceae</taxon>
        <taxon>Mumia</taxon>
    </lineage>
</organism>
<dbReference type="Pfam" id="PF04229">
    <property type="entry name" value="GrpB"/>
    <property type="match status" value="1"/>
</dbReference>
<dbReference type="Proteomes" id="UP000307768">
    <property type="component" value="Unassembled WGS sequence"/>
</dbReference>
<evidence type="ECO:0000313" key="2">
    <source>
        <dbReference type="Proteomes" id="UP000307768"/>
    </source>
</evidence>
<dbReference type="EMBL" id="VDFQ02000006">
    <property type="protein sequence ID" value="KAA1419927.1"/>
    <property type="molecule type" value="Genomic_DNA"/>
</dbReference>
<gene>
    <name evidence="1" type="ORF">FE697_018700</name>
</gene>
<protein>
    <submittedName>
        <fullName evidence="1">GrpB family protein</fullName>
    </submittedName>
</protein>
<dbReference type="InterPro" id="IPR007344">
    <property type="entry name" value="GrpB/CoaE"/>
</dbReference>
<proteinExistence type="predicted"/>
<comment type="caution">
    <text evidence="1">The sequence shown here is derived from an EMBL/GenBank/DDBJ whole genome shotgun (WGS) entry which is preliminary data.</text>
</comment>
<dbReference type="RefSeq" id="WP_149771150.1">
    <property type="nucleotide sequence ID" value="NZ_VDFQ02000006.1"/>
</dbReference>
<sequence>MSVHPLWRPFETPTQEQTDSAFVSGTEPRVVGGRVAVVAYDPAWPAAYARIADAIHEALDGRAIAVAHTGSTSVPGLAAKPIIDVDLIVADPADEPSYVPPLERLGYVLRIREPWWEQHRMLRLDDPLQVNLHVFGPDAAEPRRHLLFRERLLADDADRTAYARLKEELATREFGTVMAYNAAKARLIYEIYEHAFAADPDHPHDPQPID</sequence>
<reference evidence="1 2" key="1">
    <citation type="submission" date="2019-09" db="EMBL/GenBank/DDBJ databases">
        <title>Mumia zhuanghuii sp. nov. isolated from the intestinal contents of plateau pika (Ochotona curzoniae) in the Qinghai-Tibet plateau of China.</title>
        <authorList>
            <person name="Tian Z."/>
        </authorList>
    </citation>
    <scope>NUCLEOTIDE SEQUENCE [LARGE SCALE GENOMIC DNA]</scope>
    <source>
        <strain evidence="2">350</strain>
    </source>
</reference>
<dbReference type="InterPro" id="IPR043519">
    <property type="entry name" value="NT_sf"/>
</dbReference>
<dbReference type="SUPFAM" id="SSF81301">
    <property type="entry name" value="Nucleotidyltransferase"/>
    <property type="match status" value="1"/>
</dbReference>
<accession>A0A5Q6RPJ1</accession>